<evidence type="ECO:0000313" key="1">
    <source>
        <dbReference type="EMBL" id="GAG94285.1"/>
    </source>
</evidence>
<dbReference type="EMBL" id="BART01020949">
    <property type="protein sequence ID" value="GAG94285.1"/>
    <property type="molecule type" value="Genomic_DNA"/>
</dbReference>
<dbReference type="AlphaFoldDB" id="X1BGZ3"/>
<proteinExistence type="predicted"/>
<comment type="caution">
    <text evidence="1">The sequence shown here is derived from an EMBL/GenBank/DDBJ whole genome shotgun (WGS) entry which is preliminary data.</text>
</comment>
<protein>
    <submittedName>
        <fullName evidence="1">Uncharacterized protein</fullName>
    </submittedName>
</protein>
<organism evidence="1">
    <name type="scientific">marine sediment metagenome</name>
    <dbReference type="NCBI Taxonomy" id="412755"/>
    <lineage>
        <taxon>unclassified sequences</taxon>
        <taxon>metagenomes</taxon>
        <taxon>ecological metagenomes</taxon>
    </lineage>
</organism>
<name>X1BGZ3_9ZZZZ</name>
<gene>
    <name evidence="1" type="ORF">S01H4_38791</name>
</gene>
<accession>X1BGZ3</accession>
<reference evidence="1" key="1">
    <citation type="journal article" date="2014" name="Front. Microbiol.">
        <title>High frequency of phylogenetically diverse reductive dehalogenase-homologous genes in deep subseafloor sedimentary metagenomes.</title>
        <authorList>
            <person name="Kawai M."/>
            <person name="Futagami T."/>
            <person name="Toyoda A."/>
            <person name="Takaki Y."/>
            <person name="Nishi S."/>
            <person name="Hori S."/>
            <person name="Arai W."/>
            <person name="Tsubouchi T."/>
            <person name="Morono Y."/>
            <person name="Uchiyama I."/>
            <person name="Ito T."/>
            <person name="Fujiyama A."/>
            <person name="Inagaki F."/>
            <person name="Takami H."/>
        </authorList>
    </citation>
    <scope>NUCLEOTIDE SEQUENCE</scope>
    <source>
        <strain evidence="1">Expedition CK06-06</strain>
    </source>
</reference>
<sequence>MKQLHIVYENSVEIDRYETDVPKPEQPTPEQDLLAKIDDLKARVKELEKEERWAGVNLQQRQK</sequence>